<evidence type="ECO:0000259" key="4">
    <source>
        <dbReference type="PROSITE" id="PS50949"/>
    </source>
</evidence>
<dbReference type="OrthoDB" id="9812290at2"/>
<accession>A0A212R256</accession>
<dbReference type="InterPro" id="IPR036388">
    <property type="entry name" value="WH-like_DNA-bd_sf"/>
</dbReference>
<dbReference type="PRINTS" id="PR00035">
    <property type="entry name" value="HTHGNTR"/>
</dbReference>
<dbReference type="AlphaFoldDB" id="A0A212R256"/>
<dbReference type="InterPro" id="IPR011711">
    <property type="entry name" value="GntR_C"/>
</dbReference>
<dbReference type="Gene3D" id="1.20.120.530">
    <property type="entry name" value="GntR ligand-binding domain-like"/>
    <property type="match status" value="1"/>
</dbReference>
<gene>
    <name evidence="5" type="ORF">SAMN07250955_10510</name>
</gene>
<dbReference type="SUPFAM" id="SSF48008">
    <property type="entry name" value="GntR ligand-binding domain-like"/>
    <property type="match status" value="1"/>
</dbReference>
<dbReference type="EMBL" id="FYEH01000005">
    <property type="protein sequence ID" value="SNB65928.1"/>
    <property type="molecule type" value="Genomic_DNA"/>
</dbReference>
<dbReference type="PANTHER" id="PTHR43537:SF51">
    <property type="entry name" value="HTH-TYPE TRANSCRIPTIONAL REGULATOR LGOR-RELATED"/>
    <property type="match status" value="1"/>
</dbReference>
<sequence>MLIETGKRLALQAYEQILNLIVSGQIPPGVMITERRLAETLNMSRTPIRDALLMLEGEGLLIRQGSRGLQVKEMRVDDYINALHIRQLLEPEAARLAAGQISRVELDALETDLRDLLGRTLSDEGRPDRGLVRDVDDRLHGGIGAAAGNPQLAQIARMLRRQTQIFDLRSLPERFEATCREHLEIVEALRDGRGDDAALAMRQHLEHIRDSIVRRLTRA</sequence>
<evidence type="ECO:0000313" key="6">
    <source>
        <dbReference type="Proteomes" id="UP000197065"/>
    </source>
</evidence>
<evidence type="ECO:0000256" key="2">
    <source>
        <dbReference type="ARBA" id="ARBA00023125"/>
    </source>
</evidence>
<dbReference type="Gene3D" id="1.10.10.10">
    <property type="entry name" value="Winged helix-like DNA-binding domain superfamily/Winged helix DNA-binding domain"/>
    <property type="match status" value="1"/>
</dbReference>
<keyword evidence="6" id="KW-1185">Reference proteome</keyword>
<dbReference type="PANTHER" id="PTHR43537">
    <property type="entry name" value="TRANSCRIPTIONAL REGULATOR, GNTR FAMILY"/>
    <property type="match status" value="1"/>
</dbReference>
<dbReference type="RefSeq" id="WP_088560977.1">
    <property type="nucleotide sequence ID" value="NZ_FYEH01000005.1"/>
</dbReference>
<dbReference type="SMART" id="SM00345">
    <property type="entry name" value="HTH_GNTR"/>
    <property type="match status" value="1"/>
</dbReference>
<evidence type="ECO:0000256" key="3">
    <source>
        <dbReference type="ARBA" id="ARBA00023163"/>
    </source>
</evidence>
<dbReference type="PROSITE" id="PS50949">
    <property type="entry name" value="HTH_GNTR"/>
    <property type="match status" value="1"/>
</dbReference>
<dbReference type="InterPro" id="IPR000524">
    <property type="entry name" value="Tscrpt_reg_HTH_GntR"/>
</dbReference>
<proteinExistence type="predicted"/>
<dbReference type="InterPro" id="IPR036390">
    <property type="entry name" value="WH_DNA-bd_sf"/>
</dbReference>
<dbReference type="InterPro" id="IPR008920">
    <property type="entry name" value="TF_FadR/GntR_C"/>
</dbReference>
<keyword evidence="3" id="KW-0804">Transcription</keyword>
<evidence type="ECO:0000256" key="1">
    <source>
        <dbReference type="ARBA" id="ARBA00023015"/>
    </source>
</evidence>
<dbReference type="Pfam" id="PF07729">
    <property type="entry name" value="FCD"/>
    <property type="match status" value="1"/>
</dbReference>
<reference evidence="5 6" key="1">
    <citation type="submission" date="2017-06" db="EMBL/GenBank/DDBJ databases">
        <authorList>
            <person name="Kim H.J."/>
            <person name="Triplett B.A."/>
        </authorList>
    </citation>
    <scope>NUCLEOTIDE SEQUENCE [LARGE SCALE GENOMIC DNA]</scope>
    <source>
        <strain evidence="5 6">B29T1</strain>
    </source>
</reference>
<name>A0A212R256_9PROT</name>
<organism evidence="5 6">
    <name type="scientific">Arboricoccus pini</name>
    <dbReference type="NCBI Taxonomy" id="1963835"/>
    <lineage>
        <taxon>Bacteria</taxon>
        <taxon>Pseudomonadati</taxon>
        <taxon>Pseudomonadota</taxon>
        <taxon>Alphaproteobacteria</taxon>
        <taxon>Geminicoccales</taxon>
        <taxon>Geminicoccaceae</taxon>
        <taxon>Arboricoccus</taxon>
    </lineage>
</organism>
<dbReference type="GO" id="GO:0003677">
    <property type="term" value="F:DNA binding"/>
    <property type="evidence" value="ECO:0007669"/>
    <property type="project" value="UniProtKB-KW"/>
</dbReference>
<dbReference type="SUPFAM" id="SSF46785">
    <property type="entry name" value="Winged helix' DNA-binding domain"/>
    <property type="match status" value="1"/>
</dbReference>
<keyword evidence="2 5" id="KW-0238">DNA-binding</keyword>
<dbReference type="Pfam" id="PF00392">
    <property type="entry name" value="GntR"/>
    <property type="match status" value="1"/>
</dbReference>
<feature type="domain" description="HTH gntR-type" evidence="4">
    <location>
        <begin position="7"/>
        <end position="74"/>
    </location>
</feature>
<protein>
    <submittedName>
        <fullName evidence="5">DNA-binding transcriptional regulator, GntR family</fullName>
    </submittedName>
</protein>
<dbReference type="SMART" id="SM00895">
    <property type="entry name" value="FCD"/>
    <property type="match status" value="1"/>
</dbReference>
<dbReference type="GO" id="GO:0003700">
    <property type="term" value="F:DNA-binding transcription factor activity"/>
    <property type="evidence" value="ECO:0007669"/>
    <property type="project" value="InterPro"/>
</dbReference>
<keyword evidence="1" id="KW-0805">Transcription regulation</keyword>
<evidence type="ECO:0000313" key="5">
    <source>
        <dbReference type="EMBL" id="SNB65928.1"/>
    </source>
</evidence>
<dbReference type="Proteomes" id="UP000197065">
    <property type="component" value="Unassembled WGS sequence"/>
</dbReference>